<dbReference type="Gene3D" id="1.10.1240.10">
    <property type="entry name" value="Methionine synthase domain"/>
    <property type="match status" value="1"/>
</dbReference>
<evidence type="ECO:0000313" key="2">
    <source>
        <dbReference type="EMBL" id="QKS71313.1"/>
    </source>
</evidence>
<keyword evidence="3" id="KW-1185">Reference proteome</keyword>
<dbReference type="InterPro" id="IPR003759">
    <property type="entry name" value="Cbl-bd_cap"/>
</dbReference>
<dbReference type="Gene3D" id="3.40.50.280">
    <property type="entry name" value="Cobalamin-binding domain"/>
    <property type="match status" value="1"/>
</dbReference>
<feature type="domain" description="B12-binding" evidence="1">
    <location>
        <begin position="90"/>
        <end position="220"/>
    </location>
</feature>
<dbReference type="Proteomes" id="UP000318138">
    <property type="component" value="Chromosome"/>
</dbReference>
<accession>A0A859FD80</accession>
<sequence length="228" mass="26207">MDISVQAFTNALLEGDHGRSLAIVQKWRESASRFHVYRDLFTPAMYEVGRRWQRNEISVAEEHLATGVCDFVLTQTEYELVKHSASIDATPKALFFTVENEAHFLGMKMVSILFRERQWNVRFMQANVPLEDLMKEVEKWRPSVIGVSFSLAYRVDELTKYLKAFAESDVEMDVLVGGRLISRYDFSSVGSLNTYFVKDLDELMTWFKTYKQTGRDVADGKSGTTSII</sequence>
<dbReference type="PROSITE" id="PS51332">
    <property type="entry name" value="B12_BINDING"/>
    <property type="match status" value="1"/>
</dbReference>
<gene>
    <name evidence="2" type="ORF">FLK61_31895</name>
</gene>
<evidence type="ECO:0000313" key="3">
    <source>
        <dbReference type="Proteomes" id="UP000318138"/>
    </source>
</evidence>
<dbReference type="Pfam" id="PF02310">
    <property type="entry name" value="B12-binding"/>
    <property type="match status" value="1"/>
</dbReference>
<dbReference type="InterPro" id="IPR036724">
    <property type="entry name" value="Cobalamin-bd_sf"/>
</dbReference>
<evidence type="ECO:0000259" key="1">
    <source>
        <dbReference type="PROSITE" id="PS51332"/>
    </source>
</evidence>
<protein>
    <submittedName>
        <fullName evidence="2">Cobalamin B12-binding domain-containing protein</fullName>
    </submittedName>
</protein>
<dbReference type="SUPFAM" id="SSF52242">
    <property type="entry name" value="Cobalamin (vitamin B12)-binding domain"/>
    <property type="match status" value="1"/>
</dbReference>
<dbReference type="GO" id="GO:0046872">
    <property type="term" value="F:metal ion binding"/>
    <property type="evidence" value="ECO:0007669"/>
    <property type="project" value="InterPro"/>
</dbReference>
<name>A0A859FD80_9BACI</name>
<reference evidence="3" key="1">
    <citation type="submission" date="2019-07" db="EMBL/GenBank/DDBJ databases">
        <title>Bacillus alkalisoli sp. nov. isolated from saline soil.</title>
        <authorList>
            <person name="Sun J.-Q."/>
            <person name="Xu L."/>
        </authorList>
    </citation>
    <scope>NUCLEOTIDE SEQUENCE [LARGE SCALE GENOMIC DNA]</scope>
    <source>
        <strain evidence="3">M4U3P1</strain>
    </source>
</reference>
<dbReference type="CDD" id="cd02065">
    <property type="entry name" value="B12-binding_like"/>
    <property type="match status" value="1"/>
</dbReference>
<dbReference type="GO" id="GO:0031419">
    <property type="term" value="F:cobalamin binding"/>
    <property type="evidence" value="ECO:0007669"/>
    <property type="project" value="InterPro"/>
</dbReference>
<dbReference type="InterPro" id="IPR036594">
    <property type="entry name" value="Meth_synthase_dom"/>
</dbReference>
<dbReference type="EMBL" id="CP041372">
    <property type="protein sequence ID" value="QKS71313.1"/>
    <property type="molecule type" value="Genomic_DNA"/>
</dbReference>
<proteinExistence type="predicted"/>
<dbReference type="KEGG" id="psua:FLK61_31895"/>
<dbReference type="RefSeq" id="WP_176009348.1">
    <property type="nucleotide sequence ID" value="NZ_CP041372.2"/>
</dbReference>
<dbReference type="AlphaFoldDB" id="A0A859FD80"/>
<organism evidence="2 3">
    <name type="scientific">Paenalkalicoccus suaedae</name>
    <dbReference type="NCBI Taxonomy" id="2592382"/>
    <lineage>
        <taxon>Bacteria</taxon>
        <taxon>Bacillati</taxon>
        <taxon>Bacillota</taxon>
        <taxon>Bacilli</taxon>
        <taxon>Bacillales</taxon>
        <taxon>Bacillaceae</taxon>
        <taxon>Paenalkalicoccus</taxon>
    </lineage>
</organism>
<dbReference type="Pfam" id="PF02607">
    <property type="entry name" value="B12-binding_2"/>
    <property type="match status" value="1"/>
</dbReference>
<dbReference type="InterPro" id="IPR006158">
    <property type="entry name" value="Cobalamin-bd"/>
</dbReference>